<reference evidence="1" key="1">
    <citation type="submission" date="2021-02" db="EMBL/GenBank/DDBJ databases">
        <authorList>
            <person name="Nowell W R."/>
        </authorList>
    </citation>
    <scope>NUCLEOTIDE SEQUENCE</scope>
</reference>
<comment type="caution">
    <text evidence="1">The sequence shown here is derived from an EMBL/GenBank/DDBJ whole genome shotgun (WGS) entry which is preliminary data.</text>
</comment>
<organism evidence="1 3">
    <name type="scientific">Adineta steineri</name>
    <dbReference type="NCBI Taxonomy" id="433720"/>
    <lineage>
        <taxon>Eukaryota</taxon>
        <taxon>Metazoa</taxon>
        <taxon>Spiralia</taxon>
        <taxon>Gnathifera</taxon>
        <taxon>Rotifera</taxon>
        <taxon>Eurotatoria</taxon>
        <taxon>Bdelloidea</taxon>
        <taxon>Adinetida</taxon>
        <taxon>Adinetidae</taxon>
        <taxon>Adineta</taxon>
    </lineage>
</organism>
<evidence type="ECO:0008006" key="4">
    <source>
        <dbReference type="Google" id="ProtNLM"/>
    </source>
</evidence>
<gene>
    <name evidence="1" type="ORF">JYZ213_LOCUS19381</name>
    <name evidence="2" type="ORF">OXD698_LOCUS10449</name>
</gene>
<sequence length="462" mass="54528">MDHSAISSILQELNLNEQDVANIYHHGSWVYGTNSPTSDRDLIIVTHTHQDPLKFHCDLDYFHAFELYKLWNQYDVCVYSKENFEKTLEKNYLCSIQCLFLPDEFKIKEEIDFQKIYLEKYYNKTRLKLVAFYEMKRDMDMYKSGNPASYPSPSSRSLGTSELRMNYIFKNLFHGLRYLDLVEQLIRTKSINNFKNLANLWDQMKETRGNSTDISSMERVFEFVEMKSNELKSKLDLLVPTNIINGSFKAYITFDCSNDTMNVINNLAKVCENTKYKMIFIALDNNRKTDKVQEQLIVSSQYDGEYPSIVKQIEREISQNFQDFSIIRIKIKVSTTNESVLLSDIEKDLFWSNTTNYFELRYTIPVRRSRKRDDLPYIQRRFQRLIRNNHTLHVSHDAFQKACGSDLRYVMTIRFFNGGRDDALVQHSSIIGMLERVKFSPLKVVQEFVVHDTNIKLDNCIE</sequence>
<dbReference type="Proteomes" id="UP000663845">
    <property type="component" value="Unassembled WGS sequence"/>
</dbReference>
<dbReference type="SUPFAM" id="SSF81301">
    <property type="entry name" value="Nucleotidyltransferase"/>
    <property type="match status" value="1"/>
</dbReference>
<evidence type="ECO:0000313" key="1">
    <source>
        <dbReference type="EMBL" id="CAF1064053.1"/>
    </source>
</evidence>
<dbReference type="Gene3D" id="3.30.460.10">
    <property type="entry name" value="Beta Polymerase, domain 2"/>
    <property type="match status" value="1"/>
</dbReference>
<dbReference type="AlphaFoldDB" id="A0A814LIG9"/>
<protein>
    <recommendedName>
        <fullName evidence="4">Polymerase nucleotidyl transferase domain-containing protein</fullName>
    </recommendedName>
</protein>
<evidence type="ECO:0000313" key="3">
    <source>
        <dbReference type="Proteomes" id="UP000663845"/>
    </source>
</evidence>
<name>A0A814LIG9_9BILA</name>
<dbReference type="EMBL" id="CAJNOG010000196">
    <property type="protein sequence ID" value="CAF1064053.1"/>
    <property type="molecule type" value="Genomic_DNA"/>
</dbReference>
<dbReference type="EMBL" id="CAJOAZ010000557">
    <property type="protein sequence ID" value="CAF3673947.1"/>
    <property type="molecule type" value="Genomic_DNA"/>
</dbReference>
<accession>A0A814LIG9</accession>
<dbReference type="Proteomes" id="UP000663844">
    <property type="component" value="Unassembled WGS sequence"/>
</dbReference>
<evidence type="ECO:0000313" key="2">
    <source>
        <dbReference type="EMBL" id="CAF3673947.1"/>
    </source>
</evidence>
<proteinExistence type="predicted"/>
<dbReference type="CDD" id="cd05403">
    <property type="entry name" value="NT_KNTase_like"/>
    <property type="match status" value="1"/>
</dbReference>
<dbReference type="InterPro" id="IPR043519">
    <property type="entry name" value="NT_sf"/>
</dbReference>